<dbReference type="RefSeq" id="WP_158103655.1">
    <property type="nucleotide sequence ID" value="NZ_JAGIOO010000001.1"/>
</dbReference>
<evidence type="ECO:0000313" key="2">
    <source>
        <dbReference type="EMBL" id="MBP2478169.1"/>
    </source>
</evidence>
<evidence type="ECO:0000313" key="3">
    <source>
        <dbReference type="Proteomes" id="UP001519363"/>
    </source>
</evidence>
<feature type="signal peptide" evidence="1">
    <location>
        <begin position="1"/>
        <end position="33"/>
    </location>
</feature>
<dbReference type="EMBL" id="JAGIOO010000001">
    <property type="protein sequence ID" value="MBP2478169.1"/>
    <property type="molecule type" value="Genomic_DNA"/>
</dbReference>
<name>A0ABS5ANK7_9PSEU</name>
<proteinExistence type="predicted"/>
<organism evidence="2 3">
    <name type="scientific">Crossiella equi</name>
    <dbReference type="NCBI Taxonomy" id="130796"/>
    <lineage>
        <taxon>Bacteria</taxon>
        <taxon>Bacillati</taxon>
        <taxon>Actinomycetota</taxon>
        <taxon>Actinomycetes</taxon>
        <taxon>Pseudonocardiales</taxon>
        <taxon>Pseudonocardiaceae</taxon>
        <taxon>Crossiella</taxon>
    </lineage>
</organism>
<keyword evidence="3" id="KW-1185">Reference proteome</keyword>
<sequence length="50" mass="4799">MRNTAVRRLGGVLTAALATTLLLLAVGATDAGAATSGWCGGSVAGGTPRN</sequence>
<feature type="chain" id="PRO_5046112498" evidence="1">
    <location>
        <begin position="34"/>
        <end position="50"/>
    </location>
</feature>
<dbReference type="Proteomes" id="UP001519363">
    <property type="component" value="Unassembled WGS sequence"/>
</dbReference>
<reference evidence="2 3" key="1">
    <citation type="submission" date="2021-03" db="EMBL/GenBank/DDBJ databases">
        <title>Sequencing the genomes of 1000 actinobacteria strains.</title>
        <authorList>
            <person name="Klenk H.-P."/>
        </authorList>
    </citation>
    <scope>NUCLEOTIDE SEQUENCE [LARGE SCALE GENOMIC DNA]</scope>
    <source>
        <strain evidence="2 3">DSM 44580</strain>
    </source>
</reference>
<comment type="caution">
    <text evidence="2">The sequence shown here is derived from an EMBL/GenBank/DDBJ whole genome shotgun (WGS) entry which is preliminary data.</text>
</comment>
<protein>
    <submittedName>
        <fullName evidence="2">Uncharacterized protein</fullName>
    </submittedName>
</protein>
<gene>
    <name evidence="2" type="ORF">JOF53_007041</name>
</gene>
<accession>A0ABS5ANK7</accession>
<keyword evidence="1" id="KW-0732">Signal</keyword>
<evidence type="ECO:0000256" key="1">
    <source>
        <dbReference type="SAM" id="SignalP"/>
    </source>
</evidence>